<keyword evidence="4" id="KW-0560">Oxidoreductase</keyword>
<comment type="caution">
    <text evidence="4">The sequence shown here is derived from an EMBL/GenBank/DDBJ whole genome shotgun (WGS) entry which is preliminary data.</text>
</comment>
<feature type="signal peptide" evidence="2">
    <location>
        <begin position="1"/>
        <end position="22"/>
    </location>
</feature>
<keyword evidence="5" id="KW-1185">Reference proteome</keyword>
<dbReference type="InterPro" id="IPR050455">
    <property type="entry name" value="Tpx_Peroxidase_subfamily"/>
</dbReference>
<keyword evidence="4" id="KW-0575">Peroxidase</keyword>
<dbReference type="InterPro" id="IPR000866">
    <property type="entry name" value="AhpC/TSA"/>
</dbReference>
<dbReference type="GO" id="GO:0140824">
    <property type="term" value="F:thioredoxin-dependent peroxiredoxin activity"/>
    <property type="evidence" value="ECO:0007669"/>
    <property type="project" value="UniProtKB-EC"/>
</dbReference>
<dbReference type="PROSITE" id="PS51352">
    <property type="entry name" value="THIOREDOXIN_2"/>
    <property type="match status" value="1"/>
</dbReference>
<dbReference type="Pfam" id="PF00578">
    <property type="entry name" value="AhpC-TSA"/>
    <property type="match status" value="1"/>
</dbReference>
<name>A0ABR9H0B9_9BACT</name>
<evidence type="ECO:0000259" key="3">
    <source>
        <dbReference type="PROSITE" id="PS51352"/>
    </source>
</evidence>
<dbReference type="PANTHER" id="PTHR43110">
    <property type="entry name" value="THIOL PEROXIDASE"/>
    <property type="match status" value="1"/>
</dbReference>
<keyword evidence="1" id="KW-0676">Redox-active center</keyword>
<dbReference type="Proteomes" id="UP000639010">
    <property type="component" value="Unassembled WGS sequence"/>
</dbReference>
<dbReference type="SUPFAM" id="SSF52833">
    <property type="entry name" value="Thioredoxin-like"/>
    <property type="match status" value="1"/>
</dbReference>
<dbReference type="RefSeq" id="WP_192622888.1">
    <property type="nucleotide sequence ID" value="NZ_JADBGG010000004.1"/>
</dbReference>
<dbReference type="CDD" id="cd03018">
    <property type="entry name" value="PRX_AhpE_like"/>
    <property type="match status" value="1"/>
</dbReference>
<evidence type="ECO:0000256" key="1">
    <source>
        <dbReference type="ARBA" id="ARBA00023284"/>
    </source>
</evidence>
<keyword evidence="2" id="KW-0732">Signal</keyword>
<dbReference type="Gene3D" id="3.40.30.10">
    <property type="entry name" value="Glutaredoxin"/>
    <property type="match status" value="1"/>
</dbReference>
<evidence type="ECO:0000313" key="5">
    <source>
        <dbReference type="Proteomes" id="UP000639010"/>
    </source>
</evidence>
<accession>A0ABR9H0B9</accession>
<organism evidence="4 5">
    <name type="scientific">Desulfomicrobium macestii</name>
    <dbReference type="NCBI Taxonomy" id="90731"/>
    <lineage>
        <taxon>Bacteria</taxon>
        <taxon>Pseudomonadati</taxon>
        <taxon>Thermodesulfobacteriota</taxon>
        <taxon>Desulfovibrionia</taxon>
        <taxon>Desulfovibrionales</taxon>
        <taxon>Desulfomicrobiaceae</taxon>
        <taxon>Desulfomicrobium</taxon>
    </lineage>
</organism>
<dbReference type="InterPro" id="IPR013766">
    <property type="entry name" value="Thioredoxin_domain"/>
</dbReference>
<proteinExistence type="predicted"/>
<protein>
    <submittedName>
        <fullName evidence="4">Peroxiredoxin (Alkyl hydroperoxide reductase subunit C)</fullName>
        <ecNumber evidence="4">1.11.1.24</ecNumber>
    </submittedName>
</protein>
<dbReference type="PANTHER" id="PTHR43110:SF1">
    <property type="entry name" value="THIOL PEROXIDASE"/>
    <property type="match status" value="1"/>
</dbReference>
<feature type="chain" id="PRO_5046462584" evidence="2">
    <location>
        <begin position="23"/>
        <end position="197"/>
    </location>
</feature>
<dbReference type="InterPro" id="IPR036249">
    <property type="entry name" value="Thioredoxin-like_sf"/>
</dbReference>
<evidence type="ECO:0000256" key="2">
    <source>
        <dbReference type="SAM" id="SignalP"/>
    </source>
</evidence>
<sequence length="197" mass="21797">MNMMRALLFAALLTIIPAWLPAQETPIPQERIFETGSLPPLDSSLKVKVGDPAPDFSLPTIDGRIVTLAEFRGKKNVVLSFIPAAWTPVCSGQWPGYNIVQDMFDQAETQLVGISVDNVPTLHAWVQEMGGVWFPVASDFYPHGRLADALGILRSTGEAERSLFLIDKQGIIRYIDVHDINSRPDLGPLMKAMQELK</sequence>
<dbReference type="EC" id="1.11.1.24" evidence="4"/>
<dbReference type="EMBL" id="JADBGG010000004">
    <property type="protein sequence ID" value="MBE1424160.1"/>
    <property type="molecule type" value="Genomic_DNA"/>
</dbReference>
<gene>
    <name evidence="4" type="ORF">H4684_000787</name>
</gene>
<evidence type="ECO:0000313" key="4">
    <source>
        <dbReference type="EMBL" id="MBE1424160.1"/>
    </source>
</evidence>
<feature type="domain" description="Thioredoxin" evidence="3">
    <location>
        <begin position="47"/>
        <end position="197"/>
    </location>
</feature>
<reference evidence="4 5" key="1">
    <citation type="submission" date="2020-10" db="EMBL/GenBank/DDBJ databases">
        <title>Genomic Encyclopedia of Type Strains, Phase IV (KMG-IV): sequencing the most valuable type-strain genomes for metagenomic binning, comparative biology and taxonomic classification.</title>
        <authorList>
            <person name="Goeker M."/>
        </authorList>
    </citation>
    <scope>NUCLEOTIDE SEQUENCE [LARGE SCALE GENOMIC DNA]</scope>
    <source>
        <strain evidence="4 5">DSM 4194</strain>
    </source>
</reference>